<gene>
    <name evidence="1" type="ordered locus">MexAM1_META1p3030</name>
</gene>
<evidence type="ECO:0000313" key="1">
    <source>
        <dbReference type="EMBL" id="ACS40778.1"/>
    </source>
</evidence>
<reference evidence="1 2" key="1">
    <citation type="journal article" date="2009" name="PLoS ONE">
        <title>Methylobacterium genome sequences: a reference blueprint to investigate microbial metabolism of C1 compounds from natural and industrial sources.</title>
        <authorList>
            <person name="Vuilleumier S."/>
            <person name="Chistoserdova L."/>
            <person name="Lee M.-C."/>
            <person name="Bringel F."/>
            <person name="Lajus A."/>
            <person name="Zhou Y."/>
            <person name="Gourion B."/>
            <person name="Barbe V."/>
            <person name="Chang J."/>
            <person name="Cruveiller S."/>
            <person name="Dossat C."/>
            <person name="Gillett W."/>
            <person name="Gruffaz C."/>
            <person name="Haugen E."/>
            <person name="Hourcade E."/>
            <person name="Levy R."/>
            <person name="Mangenot S."/>
            <person name="Muller E."/>
            <person name="Nadalig T."/>
            <person name="Pagni M."/>
            <person name="Penny C."/>
            <person name="Peyraud R."/>
            <person name="Robinson D.G."/>
            <person name="Roche D."/>
            <person name="Rouy Z."/>
            <person name="Saenampechek C."/>
            <person name="Salvignol G."/>
            <person name="Vallenet D."/>
            <person name="Wu Z."/>
            <person name="Marx C.J."/>
            <person name="Vorholt J.A."/>
            <person name="Olson M.V."/>
            <person name="Kaul R."/>
            <person name="Weissenbach J."/>
            <person name="Medigue C."/>
            <person name="Lidstrom M.E."/>
        </authorList>
    </citation>
    <scope>NUCLEOTIDE SEQUENCE [LARGE SCALE GENOMIC DNA]</scope>
    <source>
        <strain evidence="2">ATCC 14718 / DSM 1338 / JCM 2805 / NCIMB 9133 / AM1</strain>
    </source>
</reference>
<accession>C5AVU2</accession>
<organism evidence="1 2">
    <name type="scientific">Methylorubrum extorquens (strain ATCC 14718 / DSM 1338 / JCM 2805 / NCIMB 9133 / AM1)</name>
    <name type="common">Methylobacterium extorquens</name>
    <dbReference type="NCBI Taxonomy" id="272630"/>
    <lineage>
        <taxon>Bacteria</taxon>
        <taxon>Pseudomonadati</taxon>
        <taxon>Pseudomonadota</taxon>
        <taxon>Alphaproteobacteria</taxon>
        <taxon>Hyphomicrobiales</taxon>
        <taxon>Methylobacteriaceae</taxon>
        <taxon>Methylorubrum</taxon>
    </lineage>
</organism>
<sequence length="28" mass="3090">MEVAALVQALRRLTGSLTLMIGCRSSRR</sequence>
<dbReference type="HOGENOM" id="CLU_3412686_0_0_5"/>
<keyword evidence="2" id="KW-1185">Reference proteome</keyword>
<dbReference type="AlphaFoldDB" id="C5AVU2"/>
<dbReference type="KEGG" id="mea:Mex_1p3030"/>
<dbReference type="EMBL" id="CP001510">
    <property type="protein sequence ID" value="ACS40778.1"/>
    <property type="molecule type" value="Genomic_DNA"/>
</dbReference>
<evidence type="ECO:0000313" key="2">
    <source>
        <dbReference type="Proteomes" id="UP000009081"/>
    </source>
</evidence>
<protein>
    <submittedName>
        <fullName evidence="1">Uncharacterized protein</fullName>
    </submittedName>
</protein>
<dbReference type="Proteomes" id="UP000009081">
    <property type="component" value="Chromosome"/>
</dbReference>
<proteinExistence type="predicted"/>
<name>C5AVU2_METEA</name>